<keyword evidence="5" id="KW-1185">Reference proteome</keyword>
<name>A0ABT6EYB9_9SYNE</name>
<dbReference type="EMBL" id="JAKKUT010000002">
    <property type="protein sequence ID" value="MDG2990805.1"/>
    <property type="molecule type" value="Genomic_DNA"/>
</dbReference>
<comment type="caution">
    <text evidence="4">The sequence shown here is derived from an EMBL/GenBank/DDBJ whole genome shotgun (WGS) entry which is preliminary data.</text>
</comment>
<proteinExistence type="inferred from homology"/>
<accession>A0ABT6EYB9</accession>
<reference evidence="4" key="1">
    <citation type="journal article" date="2022" name="Genome Biol. Evol.">
        <title>A New Gene Family Diagnostic for Intracellular Biomineralization of Amorphous Ca Carbonates by Cyanobacteria.</title>
        <authorList>
            <person name="Benzerara K."/>
            <person name="Duprat E."/>
            <person name="Bitard-Feildel T."/>
            <person name="Caumes G."/>
            <person name="Cassier-Chauvat C."/>
            <person name="Chauvat F."/>
            <person name="Dezi M."/>
            <person name="Diop S.I."/>
            <person name="Gaschignard G."/>
            <person name="Gorgen S."/>
            <person name="Gugger M."/>
            <person name="Lopez-Garcia P."/>
            <person name="Millet M."/>
            <person name="Skouri-Panet F."/>
            <person name="Moreira D."/>
            <person name="Callebaut I."/>
        </authorList>
    </citation>
    <scope>NUCLEOTIDE SEQUENCE</scope>
    <source>
        <strain evidence="4">G9</strain>
    </source>
</reference>
<evidence type="ECO:0000313" key="5">
    <source>
        <dbReference type="Proteomes" id="UP001154265"/>
    </source>
</evidence>
<dbReference type="InterPro" id="IPR003477">
    <property type="entry name" value="PemK-like"/>
</dbReference>
<dbReference type="Gene3D" id="2.30.30.110">
    <property type="match status" value="1"/>
</dbReference>
<dbReference type="Pfam" id="PF02452">
    <property type="entry name" value="PemK_toxin"/>
    <property type="match status" value="1"/>
</dbReference>
<dbReference type="PANTHER" id="PTHR33988">
    <property type="entry name" value="ENDORIBONUCLEASE MAZF-RELATED"/>
    <property type="match status" value="1"/>
</dbReference>
<gene>
    <name evidence="4" type="ORF">L3556_07660</name>
</gene>
<keyword evidence="2" id="KW-1277">Toxin-antitoxin system</keyword>
<comment type="function">
    <text evidence="3">Toxic component of a type II toxin-antitoxin (TA) system.</text>
</comment>
<evidence type="ECO:0000313" key="4">
    <source>
        <dbReference type="EMBL" id="MDG2990805.1"/>
    </source>
</evidence>
<keyword evidence="3" id="KW-0255">Endonuclease</keyword>
<dbReference type="EC" id="3.1.-.-" evidence="3"/>
<dbReference type="Proteomes" id="UP001154265">
    <property type="component" value="Unassembled WGS sequence"/>
</dbReference>
<organism evidence="4 5">
    <name type="scientific">Candidatus Synechococcus calcipolaris G9</name>
    <dbReference type="NCBI Taxonomy" id="1497997"/>
    <lineage>
        <taxon>Bacteria</taxon>
        <taxon>Bacillati</taxon>
        <taxon>Cyanobacteriota</taxon>
        <taxon>Cyanophyceae</taxon>
        <taxon>Synechococcales</taxon>
        <taxon>Synechococcaceae</taxon>
        <taxon>Synechococcus</taxon>
    </lineage>
</organism>
<evidence type="ECO:0000256" key="3">
    <source>
        <dbReference type="PIRNR" id="PIRNR033490"/>
    </source>
</evidence>
<dbReference type="PIRSF" id="PIRSF033490">
    <property type="entry name" value="MazF"/>
    <property type="match status" value="1"/>
</dbReference>
<evidence type="ECO:0000256" key="1">
    <source>
        <dbReference type="ARBA" id="ARBA00007521"/>
    </source>
</evidence>
<keyword evidence="3" id="KW-0378">Hydrolase</keyword>
<dbReference type="SUPFAM" id="SSF50118">
    <property type="entry name" value="Cell growth inhibitor/plasmid maintenance toxic component"/>
    <property type="match status" value="1"/>
</dbReference>
<sequence length="124" mass="14194">MPNGFLTYKRGEIWWVDLRPAVGYETAKKRPCLILQNDVGNTFGNTTIIAPIMPGIKTFPFVVNIVPTPENRLDKERHINFSQLRAVDYQRVKNKLGTLESIYWQEIEKAVNIELGFSGIFQAP</sequence>
<comment type="similarity">
    <text evidence="1 3">Belongs to the PemK/MazF family.</text>
</comment>
<dbReference type="RefSeq" id="WP_277866701.1">
    <property type="nucleotide sequence ID" value="NZ_JAKKUT010000002.1"/>
</dbReference>
<reference evidence="4" key="2">
    <citation type="submission" date="2022-01" db="EMBL/GenBank/DDBJ databases">
        <authorList>
            <person name="Zivanovic Y."/>
            <person name="Moreira D."/>
            <person name="Lopez-Garcia P."/>
        </authorList>
    </citation>
    <scope>NUCLEOTIDE SEQUENCE</scope>
    <source>
        <strain evidence="4">G9</strain>
    </source>
</reference>
<evidence type="ECO:0000256" key="2">
    <source>
        <dbReference type="ARBA" id="ARBA00022649"/>
    </source>
</evidence>
<dbReference type="PANTHER" id="PTHR33988:SF1">
    <property type="entry name" value="ENDORIBONUCLEASE MAZF7-RELATED"/>
    <property type="match status" value="1"/>
</dbReference>
<keyword evidence="3" id="KW-0540">Nuclease</keyword>
<protein>
    <recommendedName>
        <fullName evidence="3">mRNA interferase</fullName>
        <ecNumber evidence="3">3.1.-.-</ecNumber>
    </recommendedName>
</protein>
<dbReference type="InterPro" id="IPR011067">
    <property type="entry name" value="Plasmid_toxin/cell-grow_inhib"/>
</dbReference>